<evidence type="ECO:0000256" key="1">
    <source>
        <dbReference type="SAM" id="MobiDB-lite"/>
    </source>
</evidence>
<feature type="compositionally biased region" description="Polar residues" evidence="1">
    <location>
        <begin position="374"/>
        <end position="383"/>
    </location>
</feature>
<accession>A0A0G2ETI0</accession>
<feature type="region of interest" description="Disordered" evidence="1">
    <location>
        <begin position="369"/>
        <end position="453"/>
    </location>
</feature>
<evidence type="ECO:0000313" key="2">
    <source>
        <dbReference type="EMBL" id="KKY25504.1"/>
    </source>
</evidence>
<feature type="compositionally biased region" description="Acidic residues" evidence="1">
    <location>
        <begin position="479"/>
        <end position="491"/>
    </location>
</feature>
<protein>
    <submittedName>
        <fullName evidence="2">Uncharacterized protein</fullName>
    </submittedName>
</protein>
<dbReference type="Pfam" id="PF20162">
    <property type="entry name" value="Etd1"/>
    <property type="match status" value="1"/>
</dbReference>
<dbReference type="InterPro" id="IPR045342">
    <property type="entry name" value="Etd1"/>
</dbReference>
<feature type="region of interest" description="Disordered" evidence="1">
    <location>
        <begin position="254"/>
        <end position="273"/>
    </location>
</feature>
<feature type="compositionally biased region" description="Acidic residues" evidence="1">
    <location>
        <begin position="323"/>
        <end position="335"/>
    </location>
</feature>
<comment type="caution">
    <text evidence="2">The sequence shown here is derived from an EMBL/GenBank/DDBJ whole genome shotgun (WGS) entry which is preliminary data.</text>
</comment>
<feature type="compositionally biased region" description="Low complexity" evidence="1">
    <location>
        <begin position="612"/>
        <end position="631"/>
    </location>
</feature>
<feature type="compositionally biased region" description="Polar residues" evidence="1">
    <location>
        <begin position="293"/>
        <end position="313"/>
    </location>
</feature>
<feature type="region of interest" description="Disordered" evidence="1">
    <location>
        <begin position="695"/>
        <end position="766"/>
    </location>
</feature>
<feature type="region of interest" description="Disordered" evidence="1">
    <location>
        <begin position="479"/>
        <end position="499"/>
    </location>
</feature>
<dbReference type="Proteomes" id="UP000053317">
    <property type="component" value="Unassembled WGS sequence"/>
</dbReference>
<feature type="compositionally biased region" description="Polar residues" evidence="1">
    <location>
        <begin position="699"/>
        <end position="708"/>
    </location>
</feature>
<feature type="compositionally biased region" description="Polar residues" evidence="1">
    <location>
        <begin position="719"/>
        <end position="752"/>
    </location>
</feature>
<feature type="region of interest" description="Disordered" evidence="1">
    <location>
        <begin position="292"/>
        <end position="352"/>
    </location>
</feature>
<name>A0A0G2ETI0_PHACM</name>
<dbReference type="EMBL" id="LCWF01000041">
    <property type="protein sequence ID" value="KKY25504.1"/>
    <property type="molecule type" value="Genomic_DNA"/>
</dbReference>
<evidence type="ECO:0000313" key="3">
    <source>
        <dbReference type="Proteomes" id="UP000053317"/>
    </source>
</evidence>
<dbReference type="AlphaFoldDB" id="A0A0G2ETI0"/>
<feature type="region of interest" description="Disordered" evidence="1">
    <location>
        <begin position="1"/>
        <end position="64"/>
    </location>
</feature>
<dbReference type="GO" id="GO:1902412">
    <property type="term" value="P:regulation of mitotic cytokinesis"/>
    <property type="evidence" value="ECO:0007669"/>
    <property type="project" value="InterPro"/>
</dbReference>
<reference evidence="2 3" key="2">
    <citation type="submission" date="2015-05" db="EMBL/GenBank/DDBJ databases">
        <authorList>
            <person name="Morales-Cruz A."/>
            <person name="Amrine K.C."/>
            <person name="Cantu D."/>
        </authorList>
    </citation>
    <scope>NUCLEOTIDE SEQUENCE [LARGE SCALE GENOMIC DNA]</scope>
    <source>
        <strain evidence="2">UCRPC4</strain>
    </source>
</reference>
<keyword evidence="3" id="KW-1185">Reference proteome</keyword>
<organism evidence="2 3">
    <name type="scientific">Phaeomoniella chlamydospora</name>
    <name type="common">Phaeoacremonium chlamydosporum</name>
    <dbReference type="NCBI Taxonomy" id="158046"/>
    <lineage>
        <taxon>Eukaryota</taxon>
        <taxon>Fungi</taxon>
        <taxon>Dikarya</taxon>
        <taxon>Ascomycota</taxon>
        <taxon>Pezizomycotina</taxon>
        <taxon>Eurotiomycetes</taxon>
        <taxon>Chaetothyriomycetidae</taxon>
        <taxon>Phaeomoniellales</taxon>
        <taxon>Phaeomoniellaceae</taxon>
        <taxon>Phaeomoniella</taxon>
    </lineage>
</organism>
<reference evidence="2 3" key="1">
    <citation type="submission" date="2015-05" db="EMBL/GenBank/DDBJ databases">
        <title>Distinctive expansion of gene families associated with plant cell wall degradation and secondary metabolism in the genomes of grapevine trunk pathogens.</title>
        <authorList>
            <person name="Lawrence D.P."/>
            <person name="Travadon R."/>
            <person name="Rolshausen P.E."/>
            <person name="Baumgartner K."/>
        </authorList>
    </citation>
    <scope>NUCLEOTIDE SEQUENCE [LARGE SCALE GENOMIC DNA]</scope>
    <source>
        <strain evidence="2">UCRPC4</strain>
    </source>
</reference>
<proteinExistence type="predicted"/>
<feature type="compositionally biased region" description="Polar residues" evidence="1">
    <location>
        <begin position="432"/>
        <end position="448"/>
    </location>
</feature>
<feature type="compositionally biased region" description="Polar residues" evidence="1">
    <location>
        <begin position="575"/>
        <end position="584"/>
    </location>
</feature>
<sequence>MLPSGSSGWRLSRGESLRRKKAFGEQSDTVRHVSSPIAAPPSRNFKDDRRLQRRRNITDPTVFNAPKAPLRLDLTASSGGVPDRSDTLLKSPLPPITRLSGFDIELPGGTPTFPHIPISDSRVDSHGSNTYAAYVSGTPIVQLNSAVNFRTKRLSHAGSDPASTLIGSDGDTRVFTSGDEDSMDFQSDTAYDSLATRATASSHSGLRGRRVETIFDESPHDSTKDGLVPLQDLIKDGSFSEKYSTKSSVRSIFGESGDDDKFSTPVKAPTADSIPTRTIQFQSRTDILDARSFASSPPSATTHKHSNGVQINPPSDDVAMSIEGDDDWDLDDDDQYSSFDNNLTPHLPSYSGRRVSPVPFMAATLSPADAWQSPGAQPSSKRSSIFEWSEQQKSDRDTSKGNSPRPKTVHGKQGNDGRGARISGRRGPSTLHLRSQSVPVTRESNVETGINHANGGKFGTWGLGNKGVSEEWNDDFEFEDNEEAGDGDDEADKPSLLSGKGGMRVPQSIIDRQASVQVQFGQVQELTLLVEELRRLRVHASSLRIVDGPSSSLWKDAEAIINLATLDDEADEAHGNQSPGSTTFGFDEFEDDSANKSKNNPLSPPSSEAPQRRSSIFRRSTSSPATPPTSRVRGESNAQAKSFLQTMYHNRNEGDPVIQLVRKPGDKMPFDTQDLRNLVTRAGVLTRALKEIVRKAEGVSQSPDTSPSVPRDPPFSEMFHQTTDVSSFKENNNDRTIPSNNKVHGLPKSQSAHGFMHGSMSPSNEKELAGRMELMSVV</sequence>
<feature type="compositionally biased region" description="Basic and acidic residues" evidence="1">
    <location>
        <begin position="390"/>
        <end position="399"/>
    </location>
</feature>
<feature type="region of interest" description="Disordered" evidence="1">
    <location>
        <begin position="570"/>
        <end position="637"/>
    </location>
</feature>
<dbReference type="GO" id="GO:0005096">
    <property type="term" value="F:GTPase activator activity"/>
    <property type="evidence" value="ECO:0007669"/>
    <property type="project" value="InterPro"/>
</dbReference>
<gene>
    <name evidence="2" type="ORF">UCRPC4_g01768</name>
</gene>
<dbReference type="OrthoDB" id="5346713at2759"/>